<feature type="region of interest" description="Disordered" evidence="1">
    <location>
        <begin position="86"/>
        <end position="106"/>
    </location>
</feature>
<evidence type="ECO:0000313" key="2">
    <source>
        <dbReference type="EMBL" id="SVE03755.1"/>
    </source>
</evidence>
<proteinExistence type="predicted"/>
<accession>A0A383A979</accession>
<dbReference type="EMBL" id="UINC01189870">
    <property type="protein sequence ID" value="SVE03755.1"/>
    <property type="molecule type" value="Genomic_DNA"/>
</dbReference>
<name>A0A383A979_9ZZZZ</name>
<feature type="non-terminal residue" evidence="2">
    <location>
        <position position="150"/>
    </location>
</feature>
<sequence length="150" mass="16708">MRAKQIIREDLSMDTRVMETDHEVQMARADLFKLAKYSVELHKILKNVSEAEGLEGWVQAKITKAADYISSVKHHLEYEQAEVDAGPEFEPTPDMGIPTPQPTDIELGSESVNELKNEHSDSDIKKAIAIANHPDFKGGNHTGASNKINK</sequence>
<organism evidence="2">
    <name type="scientific">marine metagenome</name>
    <dbReference type="NCBI Taxonomy" id="408172"/>
    <lineage>
        <taxon>unclassified sequences</taxon>
        <taxon>metagenomes</taxon>
        <taxon>ecological metagenomes</taxon>
    </lineage>
</organism>
<protein>
    <submittedName>
        <fullName evidence="2">Uncharacterized protein</fullName>
    </submittedName>
</protein>
<gene>
    <name evidence="2" type="ORF">METZ01_LOCUS456609</name>
</gene>
<reference evidence="2" key="1">
    <citation type="submission" date="2018-05" db="EMBL/GenBank/DDBJ databases">
        <authorList>
            <person name="Lanie J.A."/>
            <person name="Ng W.-L."/>
            <person name="Kazmierczak K.M."/>
            <person name="Andrzejewski T.M."/>
            <person name="Davidsen T.M."/>
            <person name="Wayne K.J."/>
            <person name="Tettelin H."/>
            <person name="Glass J.I."/>
            <person name="Rusch D."/>
            <person name="Podicherti R."/>
            <person name="Tsui H.-C.T."/>
            <person name="Winkler M.E."/>
        </authorList>
    </citation>
    <scope>NUCLEOTIDE SEQUENCE</scope>
</reference>
<evidence type="ECO:0000256" key="1">
    <source>
        <dbReference type="SAM" id="MobiDB-lite"/>
    </source>
</evidence>
<dbReference type="AlphaFoldDB" id="A0A383A979"/>